<name>A0A7J4JZ10_9ARCH</name>
<dbReference type="HAMAP" id="MF_01818">
    <property type="entry name" value="RNase_Z_BN"/>
    <property type="match status" value="1"/>
</dbReference>
<keyword evidence="5 9" id="KW-0479">Metal-binding</keyword>
<evidence type="ECO:0000256" key="3">
    <source>
        <dbReference type="ARBA" id="ARBA00022694"/>
    </source>
</evidence>
<keyword evidence="4 9" id="KW-0540">Nuclease</keyword>
<dbReference type="EMBL" id="DUFW01000003">
    <property type="protein sequence ID" value="HIH21097.1"/>
    <property type="molecule type" value="Genomic_DNA"/>
</dbReference>
<dbReference type="GO" id="GO:0042781">
    <property type="term" value="F:3'-tRNA processing endoribonuclease activity"/>
    <property type="evidence" value="ECO:0007669"/>
    <property type="project" value="UniProtKB-UniRule"/>
</dbReference>
<feature type="binding site" evidence="9">
    <location>
        <position position="67"/>
    </location>
    <ligand>
        <name>Zn(2+)</name>
        <dbReference type="ChEBI" id="CHEBI:29105"/>
        <label>2</label>
        <note>catalytic</note>
    </ligand>
</feature>
<keyword evidence="8 9" id="KW-0862">Zinc</keyword>
<evidence type="ECO:0000256" key="1">
    <source>
        <dbReference type="ARBA" id="ARBA00000402"/>
    </source>
</evidence>
<feature type="binding site" evidence="9">
    <location>
        <position position="63"/>
    </location>
    <ligand>
        <name>Zn(2+)</name>
        <dbReference type="ChEBI" id="CHEBI:29105"/>
        <label>1</label>
        <note>catalytic</note>
    </ligand>
</feature>
<feature type="binding site" evidence="9">
    <location>
        <position position="141"/>
    </location>
    <ligand>
        <name>Zn(2+)</name>
        <dbReference type="ChEBI" id="CHEBI:29105"/>
        <label>1</label>
        <note>catalytic</note>
    </ligand>
</feature>
<keyword evidence="7 9" id="KW-0378">Hydrolase</keyword>
<feature type="binding site" evidence="9">
    <location>
        <position position="270"/>
    </location>
    <ligand>
        <name>Zn(2+)</name>
        <dbReference type="ChEBI" id="CHEBI:29105"/>
        <label>2</label>
        <note>catalytic</note>
    </ligand>
</feature>
<dbReference type="SUPFAM" id="SSF56281">
    <property type="entry name" value="Metallo-hydrolase/oxidoreductase"/>
    <property type="match status" value="1"/>
</dbReference>
<evidence type="ECO:0000313" key="11">
    <source>
        <dbReference type="EMBL" id="MBS3058622.1"/>
    </source>
</evidence>
<evidence type="ECO:0000256" key="7">
    <source>
        <dbReference type="ARBA" id="ARBA00022801"/>
    </source>
</evidence>
<comment type="catalytic activity">
    <reaction evidence="1 9">
        <text>Endonucleolytic cleavage of RNA, removing extra 3' nucleotides from tRNA precursor, generating 3' termini of tRNAs. A 3'-hydroxy group is left at the tRNA terminus and a 5'-phosphoryl group is left at the trailer molecule.</text>
        <dbReference type="EC" id="3.1.26.11"/>
    </reaction>
</comment>
<comment type="similarity">
    <text evidence="9">Belongs to the RNase Z family.</text>
</comment>
<dbReference type="FunFam" id="3.60.15.10:FF:000002">
    <property type="entry name" value="Ribonuclease Z"/>
    <property type="match status" value="1"/>
</dbReference>
<reference evidence="11" key="3">
    <citation type="submission" date="2021-05" db="EMBL/GenBank/DDBJ databases">
        <title>Protein family content uncovers lineage relationships and bacterial pathway maintenance mechanisms in DPANN archaea.</title>
        <authorList>
            <person name="Castelle C.J."/>
            <person name="Meheust R."/>
            <person name="Jaffe A.L."/>
            <person name="Seitz K."/>
            <person name="Gong X."/>
            <person name="Baker B.J."/>
            <person name="Banfield J.F."/>
        </authorList>
    </citation>
    <scope>NUCLEOTIDE SEQUENCE</scope>
    <source>
        <strain evidence="11">RIFCSPLOWO2_01_FULL_43_13</strain>
    </source>
</reference>
<comment type="function">
    <text evidence="9">Zinc phosphodiesterase, which displays some tRNA 3'-processing endonuclease activity. Probably involved in tRNA maturation, by removing a 3'-trailer from precursor tRNA.</text>
</comment>
<evidence type="ECO:0000256" key="4">
    <source>
        <dbReference type="ARBA" id="ARBA00022722"/>
    </source>
</evidence>
<dbReference type="PANTHER" id="PTHR46018">
    <property type="entry name" value="ZINC PHOSPHODIESTERASE ELAC PROTEIN 1"/>
    <property type="match status" value="1"/>
</dbReference>
<evidence type="ECO:0000256" key="5">
    <source>
        <dbReference type="ARBA" id="ARBA00022723"/>
    </source>
</evidence>
<dbReference type="AlphaFoldDB" id="A0A7J4JZ10"/>
<evidence type="ECO:0000256" key="6">
    <source>
        <dbReference type="ARBA" id="ARBA00022759"/>
    </source>
</evidence>
<dbReference type="EMBL" id="JAGVWB010000030">
    <property type="protein sequence ID" value="MBS3058622.1"/>
    <property type="molecule type" value="Genomic_DNA"/>
</dbReference>
<feature type="active site" description="Proton acceptor" evidence="9">
    <location>
        <position position="67"/>
    </location>
</feature>
<dbReference type="InterPro" id="IPR036866">
    <property type="entry name" value="RibonucZ/Hydroxyglut_hydro"/>
</dbReference>
<comment type="subunit">
    <text evidence="2 9">Homodimer.</text>
</comment>
<accession>A0A7J4JZ10</accession>
<evidence type="ECO:0000313" key="10">
    <source>
        <dbReference type="EMBL" id="HIH21097.1"/>
    </source>
</evidence>
<dbReference type="Gene3D" id="3.60.15.10">
    <property type="entry name" value="Ribonuclease Z/Hydroxyacylglutathione hydrolase-like"/>
    <property type="match status" value="1"/>
</dbReference>
<feature type="binding site" evidence="9">
    <location>
        <position position="213"/>
    </location>
    <ligand>
        <name>Zn(2+)</name>
        <dbReference type="ChEBI" id="CHEBI:29105"/>
        <label>2</label>
        <note>catalytic</note>
    </ligand>
</feature>
<keyword evidence="6 9" id="KW-0255">Endonuclease</keyword>
<organism evidence="10 12">
    <name type="scientific">Candidatus Iainarchaeum sp</name>
    <dbReference type="NCBI Taxonomy" id="3101447"/>
    <lineage>
        <taxon>Archaea</taxon>
        <taxon>Candidatus Iainarchaeota</taxon>
        <taxon>Candidatus Iainarchaeia</taxon>
        <taxon>Candidatus Iainarchaeales</taxon>
        <taxon>Candidatus Iainarchaeaceae</taxon>
        <taxon>Candidatus Iainarchaeum</taxon>
    </lineage>
</organism>
<feature type="binding site" evidence="9">
    <location>
        <position position="213"/>
    </location>
    <ligand>
        <name>Zn(2+)</name>
        <dbReference type="ChEBI" id="CHEBI:29105"/>
        <label>1</label>
        <note>catalytic</note>
    </ligand>
</feature>
<reference evidence="11" key="2">
    <citation type="submission" date="2021-03" db="EMBL/GenBank/DDBJ databases">
        <authorList>
            <person name="Jaffe A."/>
        </authorList>
    </citation>
    <scope>NUCLEOTIDE SEQUENCE</scope>
    <source>
        <strain evidence="11">RIFCSPLOWO2_01_FULL_43_13</strain>
    </source>
</reference>
<feature type="binding site" evidence="9">
    <location>
        <position position="68"/>
    </location>
    <ligand>
        <name>Zn(2+)</name>
        <dbReference type="ChEBI" id="CHEBI:29105"/>
        <label>2</label>
        <note>catalytic</note>
    </ligand>
</feature>
<proteinExistence type="inferred from homology"/>
<comment type="caution">
    <text evidence="10">The sequence shown here is derived from an EMBL/GenBank/DDBJ whole genome shotgun (WGS) entry which is preliminary data.</text>
</comment>
<evidence type="ECO:0000256" key="9">
    <source>
        <dbReference type="HAMAP-Rule" id="MF_01818"/>
    </source>
</evidence>
<dbReference type="InterPro" id="IPR013471">
    <property type="entry name" value="RNase_Z/BN"/>
</dbReference>
<keyword evidence="3 9" id="KW-0819">tRNA processing</keyword>
<dbReference type="CDD" id="cd07717">
    <property type="entry name" value="RNaseZ_ZiPD-like_MBL-fold"/>
    <property type="match status" value="1"/>
</dbReference>
<sequence length="304" mass="34003">MANVKVVFLGTSGSTPSKERNLSSTCINFNGQNFLFDCSEGTQRQIMQSGLSFMKVDFIFLSHFHGDHILGLPGLLATMTMQERQKELFITGPKGIGEKVKAALWLSGFRPSFPLKVKELKRKEIILKEKNFKITAFPLKHEIPCFGFVFEELRPAGKFIREKALKLGIPEGPLWRQLQQGKGVKLGGKSFKPEQVLDFSQGKKGKKVAVVMDTMPKYNISELTEADVLVHEASLSSAFEQRAKETRHSTAAQAAGIAKKARVKKLFITHVSTRHQKEIETLEKEAQAVFPNSKIAKDLETVEL</sequence>
<dbReference type="EC" id="3.1.26.11" evidence="9"/>
<evidence type="ECO:0000256" key="2">
    <source>
        <dbReference type="ARBA" id="ARBA00011738"/>
    </source>
</evidence>
<feature type="binding site" evidence="9">
    <location>
        <position position="65"/>
    </location>
    <ligand>
        <name>Zn(2+)</name>
        <dbReference type="ChEBI" id="CHEBI:29105"/>
        <label>1</label>
        <note>catalytic</note>
    </ligand>
</feature>
<dbReference type="Proteomes" id="UP000590964">
    <property type="component" value="Unassembled WGS sequence"/>
</dbReference>
<dbReference type="NCBIfam" id="NF000801">
    <property type="entry name" value="PRK00055.1-3"/>
    <property type="match status" value="1"/>
</dbReference>
<dbReference type="NCBIfam" id="TIGR02651">
    <property type="entry name" value="RNase_Z"/>
    <property type="match status" value="1"/>
</dbReference>
<dbReference type="PANTHER" id="PTHR46018:SF2">
    <property type="entry name" value="ZINC PHOSPHODIESTERASE ELAC PROTEIN 1"/>
    <property type="match status" value="1"/>
</dbReference>
<reference evidence="10" key="1">
    <citation type="journal article" date="2020" name="bioRxiv">
        <title>A rank-normalized archaeal taxonomy based on genome phylogeny resolves widespread incomplete and uneven classifications.</title>
        <authorList>
            <person name="Rinke C."/>
            <person name="Chuvochina M."/>
            <person name="Mussig A.J."/>
            <person name="Chaumeil P.-A."/>
            <person name="Waite D.W."/>
            <person name="Whitman W.B."/>
            <person name="Parks D.H."/>
            <person name="Hugenholtz P."/>
        </authorList>
    </citation>
    <scope>NUCLEOTIDE SEQUENCE</scope>
    <source>
        <strain evidence="10">UBA10191</strain>
    </source>
</reference>
<evidence type="ECO:0000256" key="8">
    <source>
        <dbReference type="ARBA" id="ARBA00022833"/>
    </source>
</evidence>
<comment type="cofactor">
    <cofactor evidence="9">
        <name>Zn(2+)</name>
        <dbReference type="ChEBI" id="CHEBI:29105"/>
    </cofactor>
    <text evidence="9">Binds 2 Zn(2+) ions.</text>
</comment>
<dbReference type="GO" id="GO:0042802">
    <property type="term" value="F:identical protein binding"/>
    <property type="evidence" value="ECO:0007669"/>
    <property type="project" value="UniProtKB-ARBA"/>
</dbReference>
<dbReference type="GO" id="GO:0008270">
    <property type="term" value="F:zinc ion binding"/>
    <property type="evidence" value="ECO:0007669"/>
    <property type="project" value="UniProtKB-UniRule"/>
</dbReference>
<protein>
    <recommendedName>
        <fullName evidence="9">Ribonuclease Z</fullName>
        <shortName evidence="9">RNase Z</shortName>
        <ecNumber evidence="9">3.1.26.11</ecNumber>
    </recommendedName>
    <alternativeName>
        <fullName evidence="9">tRNA 3 endonuclease</fullName>
    </alternativeName>
    <alternativeName>
        <fullName evidence="9">tRNase Z</fullName>
    </alternativeName>
</protein>
<evidence type="ECO:0000313" key="12">
    <source>
        <dbReference type="Proteomes" id="UP000590964"/>
    </source>
</evidence>
<dbReference type="Proteomes" id="UP000680185">
    <property type="component" value="Unassembled WGS sequence"/>
</dbReference>
<gene>
    <name evidence="9 10" type="primary">rnz</name>
    <name evidence="10" type="ORF">HA222_00340</name>
    <name evidence="11" type="ORF">J4478_04445</name>
</gene>
<dbReference type="Pfam" id="PF23023">
    <property type="entry name" value="Anti-Pycsar_Apyc1"/>
    <property type="match status" value="1"/>
</dbReference>